<evidence type="ECO:0000256" key="3">
    <source>
        <dbReference type="ARBA" id="ARBA00006678"/>
    </source>
</evidence>
<evidence type="ECO:0000256" key="7">
    <source>
        <dbReference type="ARBA" id="ARBA00022884"/>
    </source>
</evidence>
<proteinExistence type="inferred from homology"/>
<keyword evidence="8" id="KW-0539">Nucleus</keyword>
<evidence type="ECO:0000256" key="6">
    <source>
        <dbReference type="ARBA" id="ARBA00022835"/>
    </source>
</evidence>
<accession>A0ABN7B951</accession>
<evidence type="ECO:0000256" key="8">
    <source>
        <dbReference type="ARBA" id="ARBA00023242"/>
    </source>
</evidence>
<feature type="domain" description="Exoribonuclease phosphorolytic" evidence="10">
    <location>
        <begin position="44"/>
        <end position="178"/>
    </location>
</feature>
<comment type="subcellular location">
    <subcellularLocation>
        <location evidence="1">Cytoplasm</location>
    </subcellularLocation>
    <subcellularLocation>
        <location evidence="2">Nucleus</location>
        <location evidence="2">Nucleolus</location>
    </subcellularLocation>
</comment>
<dbReference type="InterPro" id="IPR020568">
    <property type="entry name" value="Ribosomal_Su5_D2-typ_SF"/>
</dbReference>
<dbReference type="InterPro" id="IPR036345">
    <property type="entry name" value="ExoRNase_PH_dom2_sf"/>
</dbReference>
<keyword evidence="5" id="KW-0698">rRNA processing</keyword>
<dbReference type="InterPro" id="IPR050590">
    <property type="entry name" value="Exosome_comp_Rrp42_subfam"/>
</dbReference>
<evidence type="ECO:0000256" key="5">
    <source>
        <dbReference type="ARBA" id="ARBA00022552"/>
    </source>
</evidence>
<evidence type="ECO:0000256" key="2">
    <source>
        <dbReference type="ARBA" id="ARBA00004604"/>
    </source>
</evidence>
<keyword evidence="7" id="KW-0694">RNA-binding</keyword>
<dbReference type="Pfam" id="PF03725">
    <property type="entry name" value="RNase_PH_C"/>
    <property type="match status" value="1"/>
</dbReference>
<dbReference type="Pfam" id="PF01138">
    <property type="entry name" value="RNase_PH"/>
    <property type="match status" value="1"/>
</dbReference>
<gene>
    <name evidence="12" type="ORF">NTJ_13728</name>
</gene>
<evidence type="ECO:0000313" key="12">
    <source>
        <dbReference type="EMBL" id="BET00912.1"/>
    </source>
</evidence>
<dbReference type="PANTHER" id="PTHR11097">
    <property type="entry name" value="EXOSOME COMPLEX EXONUCLEASE RIBOSOMAL RNA PROCESSING PROTEIN"/>
    <property type="match status" value="1"/>
</dbReference>
<evidence type="ECO:0000259" key="11">
    <source>
        <dbReference type="Pfam" id="PF03725"/>
    </source>
</evidence>
<dbReference type="InterPro" id="IPR027408">
    <property type="entry name" value="PNPase/RNase_PH_dom_sf"/>
</dbReference>
<dbReference type="PANTHER" id="PTHR11097:SF9">
    <property type="entry name" value="EXOSOME COMPLEX COMPONENT RRP43"/>
    <property type="match status" value="1"/>
</dbReference>
<evidence type="ECO:0000256" key="1">
    <source>
        <dbReference type="ARBA" id="ARBA00004496"/>
    </source>
</evidence>
<dbReference type="InterPro" id="IPR015847">
    <property type="entry name" value="ExoRNase_PH_dom2"/>
</dbReference>
<keyword evidence="6" id="KW-0271">Exosome</keyword>
<evidence type="ECO:0000256" key="9">
    <source>
        <dbReference type="ARBA" id="ARBA00030617"/>
    </source>
</evidence>
<dbReference type="InterPro" id="IPR001247">
    <property type="entry name" value="ExoRNase_PH_dom1"/>
</dbReference>
<reference evidence="12 13" key="1">
    <citation type="submission" date="2023-09" db="EMBL/GenBank/DDBJ databases">
        <title>Nesidiocoris tenuis whole genome shotgun sequence.</title>
        <authorList>
            <person name="Shibata T."/>
            <person name="Shimoda M."/>
            <person name="Kobayashi T."/>
            <person name="Uehara T."/>
        </authorList>
    </citation>
    <scope>NUCLEOTIDE SEQUENCE [LARGE SCALE GENOMIC DNA]</scope>
    <source>
        <strain evidence="12 13">Japan</strain>
    </source>
</reference>
<protein>
    <recommendedName>
        <fullName evidence="9">Ribosomal RNA-processing protein 43</fullName>
    </recommendedName>
</protein>
<sequence length="283" mass="31759">MDLAAEPCFNQPEEVCKKINPKKYLKDHLSQGVRPKDNRRLFSYRSVVGNVNFIKNCCGSSIVKIGSTTVICGIKNEVTSPSKRFQNKGLLDIDCKLSDHCNVSLNHKNRVVLLKQCVSLLQKLFIGLKIVDLESLCIAKGELVWLLKADIVCLDYDGGFWDAAVMALHLALSSTKLPVIEYSPENERFVLQENTLVDLPVGKFPLATSFGVFQDFVFTDPSFEEEQLCSSFFVVVVQDNAVKITQKRGGYPISDVKLMECINVAASRYKIMEDVIRAILENR</sequence>
<comment type="similarity">
    <text evidence="3">Belongs to the RNase PH family.</text>
</comment>
<keyword evidence="4" id="KW-0963">Cytoplasm</keyword>
<evidence type="ECO:0000256" key="4">
    <source>
        <dbReference type="ARBA" id="ARBA00022490"/>
    </source>
</evidence>
<name>A0ABN7B951_9HEMI</name>
<keyword evidence="13" id="KW-1185">Reference proteome</keyword>
<dbReference type="Proteomes" id="UP001307889">
    <property type="component" value="Chromosome 12"/>
</dbReference>
<feature type="domain" description="Exoribonuclease phosphorolytic" evidence="11">
    <location>
        <begin position="204"/>
        <end position="267"/>
    </location>
</feature>
<organism evidence="12 13">
    <name type="scientific">Nesidiocoris tenuis</name>
    <dbReference type="NCBI Taxonomy" id="355587"/>
    <lineage>
        <taxon>Eukaryota</taxon>
        <taxon>Metazoa</taxon>
        <taxon>Ecdysozoa</taxon>
        <taxon>Arthropoda</taxon>
        <taxon>Hexapoda</taxon>
        <taxon>Insecta</taxon>
        <taxon>Pterygota</taxon>
        <taxon>Neoptera</taxon>
        <taxon>Paraneoptera</taxon>
        <taxon>Hemiptera</taxon>
        <taxon>Heteroptera</taxon>
        <taxon>Panheteroptera</taxon>
        <taxon>Cimicomorpha</taxon>
        <taxon>Miridae</taxon>
        <taxon>Dicyphina</taxon>
        <taxon>Nesidiocoris</taxon>
    </lineage>
</organism>
<evidence type="ECO:0000259" key="10">
    <source>
        <dbReference type="Pfam" id="PF01138"/>
    </source>
</evidence>
<dbReference type="SUPFAM" id="SSF54211">
    <property type="entry name" value="Ribosomal protein S5 domain 2-like"/>
    <property type="match status" value="1"/>
</dbReference>
<evidence type="ECO:0000313" key="13">
    <source>
        <dbReference type="Proteomes" id="UP001307889"/>
    </source>
</evidence>
<dbReference type="Gene3D" id="3.30.230.70">
    <property type="entry name" value="GHMP Kinase, N-terminal domain"/>
    <property type="match status" value="1"/>
</dbReference>
<dbReference type="EMBL" id="AP028920">
    <property type="protein sequence ID" value="BET00912.1"/>
    <property type="molecule type" value="Genomic_DNA"/>
</dbReference>
<dbReference type="SUPFAM" id="SSF55666">
    <property type="entry name" value="Ribonuclease PH domain 2-like"/>
    <property type="match status" value="1"/>
</dbReference>